<dbReference type="EMBL" id="KB300721">
    <property type="protein sequence ID" value="ELU06373.1"/>
    <property type="molecule type" value="Genomic_DNA"/>
</dbReference>
<evidence type="ECO:0000313" key="1">
    <source>
        <dbReference type="EMBL" id="ELU06373.1"/>
    </source>
</evidence>
<dbReference type="EMBL" id="AMQN01007462">
    <property type="status" value="NOT_ANNOTATED_CDS"/>
    <property type="molecule type" value="Genomic_DNA"/>
</dbReference>
<reference evidence="3" key="1">
    <citation type="submission" date="2012-12" db="EMBL/GenBank/DDBJ databases">
        <authorList>
            <person name="Hellsten U."/>
            <person name="Grimwood J."/>
            <person name="Chapman J.A."/>
            <person name="Shapiro H."/>
            <person name="Aerts A."/>
            <person name="Otillar R.P."/>
            <person name="Terry A.Y."/>
            <person name="Boore J.L."/>
            <person name="Simakov O."/>
            <person name="Marletaz F."/>
            <person name="Cho S.-J."/>
            <person name="Edsinger-Gonzales E."/>
            <person name="Havlak P."/>
            <person name="Kuo D.-H."/>
            <person name="Larsson T."/>
            <person name="Lv J."/>
            <person name="Arendt D."/>
            <person name="Savage R."/>
            <person name="Osoegawa K."/>
            <person name="de Jong P."/>
            <person name="Lindberg D.R."/>
            <person name="Seaver E.C."/>
            <person name="Weisblat D.A."/>
            <person name="Putnam N.H."/>
            <person name="Grigoriev I.V."/>
            <person name="Rokhsar D.S."/>
        </authorList>
    </citation>
    <scope>NUCLEOTIDE SEQUENCE</scope>
    <source>
        <strain evidence="3">I ESC-2004</strain>
    </source>
</reference>
<accession>R7UJU0</accession>
<proteinExistence type="predicted"/>
<name>R7UJU0_CAPTE</name>
<evidence type="ECO:0000313" key="3">
    <source>
        <dbReference type="Proteomes" id="UP000014760"/>
    </source>
</evidence>
<dbReference type="HOGENOM" id="CLU_1157364_0_0_1"/>
<evidence type="ECO:0000313" key="2">
    <source>
        <dbReference type="EnsemblMetazoa" id="CapteP204992"/>
    </source>
</evidence>
<dbReference type="AlphaFoldDB" id="R7UJU0"/>
<gene>
    <name evidence="1" type="ORF">CAPTEDRAFT_204992</name>
</gene>
<protein>
    <submittedName>
        <fullName evidence="1 2">Uncharacterized protein</fullName>
    </submittedName>
</protein>
<dbReference type="OrthoDB" id="10014409at2759"/>
<organism evidence="1">
    <name type="scientific">Capitella teleta</name>
    <name type="common">Polychaete worm</name>
    <dbReference type="NCBI Taxonomy" id="283909"/>
    <lineage>
        <taxon>Eukaryota</taxon>
        <taxon>Metazoa</taxon>
        <taxon>Spiralia</taxon>
        <taxon>Lophotrochozoa</taxon>
        <taxon>Annelida</taxon>
        <taxon>Polychaeta</taxon>
        <taxon>Sedentaria</taxon>
        <taxon>Scolecida</taxon>
        <taxon>Capitellidae</taxon>
        <taxon>Capitella</taxon>
    </lineage>
</organism>
<dbReference type="EnsemblMetazoa" id="CapteT204992">
    <property type="protein sequence ID" value="CapteP204992"/>
    <property type="gene ID" value="CapteG204992"/>
</dbReference>
<reference evidence="1 3" key="2">
    <citation type="journal article" date="2013" name="Nature">
        <title>Insights into bilaterian evolution from three spiralian genomes.</title>
        <authorList>
            <person name="Simakov O."/>
            <person name="Marletaz F."/>
            <person name="Cho S.J."/>
            <person name="Edsinger-Gonzales E."/>
            <person name="Havlak P."/>
            <person name="Hellsten U."/>
            <person name="Kuo D.H."/>
            <person name="Larsson T."/>
            <person name="Lv J."/>
            <person name="Arendt D."/>
            <person name="Savage R."/>
            <person name="Osoegawa K."/>
            <person name="de Jong P."/>
            <person name="Grimwood J."/>
            <person name="Chapman J.A."/>
            <person name="Shapiro H."/>
            <person name="Aerts A."/>
            <person name="Otillar R.P."/>
            <person name="Terry A.Y."/>
            <person name="Boore J.L."/>
            <person name="Grigoriev I.V."/>
            <person name="Lindberg D.R."/>
            <person name="Seaver E.C."/>
            <person name="Weisblat D.A."/>
            <person name="Putnam N.H."/>
            <person name="Rokhsar D.S."/>
        </authorList>
    </citation>
    <scope>NUCLEOTIDE SEQUENCE</scope>
    <source>
        <strain evidence="1 3">I ESC-2004</strain>
    </source>
</reference>
<reference evidence="2" key="3">
    <citation type="submission" date="2015-06" db="UniProtKB">
        <authorList>
            <consortium name="EnsemblMetazoa"/>
        </authorList>
    </citation>
    <scope>IDENTIFICATION</scope>
</reference>
<sequence>MAALRTDADHNVTDHYDSLSCTAHRITVIELCNNARGNMTATIPGNLWCKTKERQTTTRPPRISCMGSLIELVDTDKHLGVTIGRVTQEDMVKAAIMDLNKGSGMLQSHFKWLPPDVMYSLYKSHCMSVYGSVLCDFQHPSVERFSTAWRKAIFVHALTCILVLTLPCYHQSVTTVIGRPNSCFDGQSLRRQSDPHLPANCSTVPALHFCCQPPLPPTPFSKTGPMSRREPWSETCCTFA</sequence>
<dbReference type="Proteomes" id="UP000014760">
    <property type="component" value="Unassembled WGS sequence"/>
</dbReference>
<keyword evidence="3" id="KW-1185">Reference proteome</keyword>